<organism evidence="1 2">
    <name type="scientific">Absidia repens</name>
    <dbReference type="NCBI Taxonomy" id="90262"/>
    <lineage>
        <taxon>Eukaryota</taxon>
        <taxon>Fungi</taxon>
        <taxon>Fungi incertae sedis</taxon>
        <taxon>Mucoromycota</taxon>
        <taxon>Mucoromycotina</taxon>
        <taxon>Mucoromycetes</taxon>
        <taxon>Mucorales</taxon>
        <taxon>Cunninghamellaceae</taxon>
        <taxon>Absidia</taxon>
    </lineage>
</organism>
<comment type="caution">
    <text evidence="1">The sequence shown here is derived from an EMBL/GenBank/DDBJ whole genome shotgun (WGS) entry which is preliminary data.</text>
</comment>
<keyword evidence="2" id="KW-1185">Reference proteome</keyword>
<evidence type="ECO:0000313" key="2">
    <source>
        <dbReference type="Proteomes" id="UP000193560"/>
    </source>
</evidence>
<dbReference type="EMBL" id="MCGE01000009">
    <property type="protein sequence ID" value="ORZ17939.1"/>
    <property type="molecule type" value="Genomic_DNA"/>
</dbReference>
<reference evidence="1 2" key="1">
    <citation type="submission" date="2016-07" db="EMBL/GenBank/DDBJ databases">
        <title>Pervasive Adenine N6-methylation of Active Genes in Fungi.</title>
        <authorList>
            <consortium name="DOE Joint Genome Institute"/>
            <person name="Mondo S.J."/>
            <person name="Dannebaum R.O."/>
            <person name="Kuo R.C."/>
            <person name="Labutti K."/>
            <person name="Haridas S."/>
            <person name="Kuo A."/>
            <person name="Salamov A."/>
            <person name="Ahrendt S.R."/>
            <person name="Lipzen A."/>
            <person name="Sullivan W."/>
            <person name="Andreopoulos W.B."/>
            <person name="Clum A."/>
            <person name="Lindquist E."/>
            <person name="Daum C."/>
            <person name="Ramamoorthy G.K."/>
            <person name="Gryganskyi A."/>
            <person name="Culley D."/>
            <person name="Magnuson J.K."/>
            <person name="James T.Y."/>
            <person name="O'Malley M.A."/>
            <person name="Stajich J.E."/>
            <person name="Spatafora J.W."/>
            <person name="Visel A."/>
            <person name="Grigoriev I.V."/>
        </authorList>
    </citation>
    <scope>NUCLEOTIDE SEQUENCE [LARGE SCALE GENOMIC DNA]</scope>
    <source>
        <strain evidence="1 2">NRRL 1336</strain>
    </source>
</reference>
<name>A0A1X2IK99_9FUNG</name>
<protein>
    <submittedName>
        <fullName evidence="1">Uncharacterized protein</fullName>
    </submittedName>
</protein>
<dbReference type="AlphaFoldDB" id="A0A1X2IK99"/>
<gene>
    <name evidence="1" type="ORF">BCR42DRAFT_412810</name>
</gene>
<evidence type="ECO:0000313" key="1">
    <source>
        <dbReference type="EMBL" id="ORZ17939.1"/>
    </source>
</evidence>
<sequence length="127" mass="14144">MEISDIALSLSIHFFFRPWVTVAAAGEVISNDASEDGGVFTLLLLLLLDDLRFADIIMLEGDDDDASVDDVVDLLKIPDSRTKADLIFVEVLDDVDDEDDDELVESIVFRRLSLLSVCMMICIISIY</sequence>
<dbReference type="Proteomes" id="UP000193560">
    <property type="component" value="Unassembled WGS sequence"/>
</dbReference>
<feature type="non-terminal residue" evidence="1">
    <location>
        <position position="127"/>
    </location>
</feature>
<accession>A0A1X2IK99</accession>
<proteinExistence type="predicted"/>